<feature type="domain" description="Cellulase Ig-like" evidence="7">
    <location>
        <begin position="15"/>
        <end position="95"/>
    </location>
</feature>
<dbReference type="InterPro" id="IPR001701">
    <property type="entry name" value="Glyco_hydro_9"/>
</dbReference>
<reference evidence="8 9" key="1">
    <citation type="submission" date="2020-09" db="EMBL/GenBank/DDBJ databases">
        <title>Novel species of Mucilaginibacter isolated from a glacier on the Tibetan Plateau.</title>
        <authorList>
            <person name="Liu Q."/>
            <person name="Xin Y.-H."/>
        </authorList>
    </citation>
    <scope>NUCLEOTIDE SEQUENCE [LARGE SCALE GENOMIC DNA]</scope>
    <source>
        <strain evidence="8 9">ZT4R22</strain>
    </source>
</reference>
<feature type="domain" description="Glycoside hydrolase family 9" evidence="6">
    <location>
        <begin position="118"/>
        <end position="536"/>
    </location>
</feature>
<gene>
    <name evidence="8" type="ORF">IDJ77_02815</name>
</gene>
<evidence type="ECO:0000256" key="1">
    <source>
        <dbReference type="ARBA" id="ARBA00007072"/>
    </source>
</evidence>
<dbReference type="InterPro" id="IPR014756">
    <property type="entry name" value="Ig_E-set"/>
</dbReference>
<keyword evidence="2 8" id="KW-0378">Hydrolase</keyword>
<dbReference type="Proteomes" id="UP000606600">
    <property type="component" value="Unassembled WGS sequence"/>
</dbReference>
<dbReference type="SUPFAM" id="SSF81296">
    <property type="entry name" value="E set domains"/>
    <property type="match status" value="1"/>
</dbReference>
<name>A0ABR7WK83_9SPHI</name>
<evidence type="ECO:0000259" key="7">
    <source>
        <dbReference type="Pfam" id="PF02927"/>
    </source>
</evidence>
<accession>A0ABR7WK83</accession>
<dbReference type="InterPro" id="IPR013783">
    <property type="entry name" value="Ig-like_fold"/>
</dbReference>
<sequence>MLCLLLALPAYAMAQQVKVVTNHVGYEFDKPKHAVLVAENKIAVGRFKLVDAESGKEAFSGKVVYSGAVDKWKHWQFYIIDFSAFTTIGNYKLVVTLPQKTVSSFPFAIGKNLLEQKTISEVVYYFKGQRSSGLFDKADHTLTLSGKGKDTVDVHGGWYDATGDYGKHLSHLSFSVYFNPQQISLTDWSLFKTYELLSARPGTDYRQFNRRILDEAMYGADYLVRLQVKNGSFYRSVGAPGPGKLPKDRVIQPDEGSYRIKQNKNQSFTKTIEQKSLQSYLASYRSGGGLAIASLAMASAYPTSGEYSNADYLKAAENAFTFLEEKNAEVDYDGKENILDDYCALSAATELYKVTQKDVYKAAAERRANNLLGRLAAWDKYKNYWRADDQDRPYFHPSDAGMPVVSLLNFYPLAPAATQQKIKAAVKASLQFELGITKEVNNPFGYSRQLVQDTLGKRRSSFFFPHGSDASPWWQGENARLGSVATAAKMAAQLFKDDKPFHDQLQGFALDQLNWILGLNPFDASMLQGTGHNNPTYGFFGTFEYTNAPGGIVNGITSGFEDEHDIDFNIPYAVSGKDSDWRWAEQWLPHAAWYLLAVATQ</sequence>
<proteinExistence type="inferred from homology"/>
<dbReference type="InterPro" id="IPR008928">
    <property type="entry name" value="6-hairpin_glycosidase_sf"/>
</dbReference>
<comment type="similarity">
    <text evidence="1">Belongs to the glycosyl hydrolase 9 (cellulase E) family.</text>
</comment>
<dbReference type="PANTHER" id="PTHR22298">
    <property type="entry name" value="ENDO-1,4-BETA-GLUCANASE"/>
    <property type="match status" value="1"/>
</dbReference>
<keyword evidence="5" id="KW-0624">Polysaccharide degradation</keyword>
<dbReference type="Pfam" id="PF02927">
    <property type="entry name" value="CelD_N"/>
    <property type="match status" value="1"/>
</dbReference>
<evidence type="ECO:0000313" key="8">
    <source>
        <dbReference type="EMBL" id="MBD1362731.1"/>
    </source>
</evidence>
<evidence type="ECO:0000256" key="5">
    <source>
        <dbReference type="ARBA" id="ARBA00023326"/>
    </source>
</evidence>
<dbReference type="SUPFAM" id="SSF48208">
    <property type="entry name" value="Six-hairpin glycosidases"/>
    <property type="match status" value="1"/>
</dbReference>
<dbReference type="Gene3D" id="1.50.10.10">
    <property type="match status" value="1"/>
</dbReference>
<dbReference type="CDD" id="cd02850">
    <property type="entry name" value="E_set_Cellulase_N"/>
    <property type="match status" value="1"/>
</dbReference>
<keyword evidence="3" id="KW-0119">Carbohydrate metabolism</keyword>
<dbReference type="InterPro" id="IPR012341">
    <property type="entry name" value="6hp_glycosidase-like_sf"/>
</dbReference>
<protein>
    <submittedName>
        <fullName evidence="8">Glycoside hydrolase family 9 protein</fullName>
    </submittedName>
</protein>
<evidence type="ECO:0000256" key="2">
    <source>
        <dbReference type="ARBA" id="ARBA00022801"/>
    </source>
</evidence>
<dbReference type="GO" id="GO:0016787">
    <property type="term" value="F:hydrolase activity"/>
    <property type="evidence" value="ECO:0007669"/>
    <property type="project" value="UniProtKB-KW"/>
</dbReference>
<dbReference type="InterPro" id="IPR004197">
    <property type="entry name" value="Cellulase_Ig-like"/>
</dbReference>
<evidence type="ECO:0000256" key="3">
    <source>
        <dbReference type="ARBA" id="ARBA00023277"/>
    </source>
</evidence>
<keyword evidence="4" id="KW-0326">Glycosidase</keyword>
<organism evidence="8 9">
    <name type="scientific">Mucilaginibacter pankratovii</name>
    <dbReference type="NCBI Taxonomy" id="2772110"/>
    <lineage>
        <taxon>Bacteria</taxon>
        <taxon>Pseudomonadati</taxon>
        <taxon>Bacteroidota</taxon>
        <taxon>Sphingobacteriia</taxon>
        <taxon>Sphingobacteriales</taxon>
        <taxon>Sphingobacteriaceae</taxon>
        <taxon>Mucilaginibacter</taxon>
    </lineage>
</organism>
<keyword evidence="9" id="KW-1185">Reference proteome</keyword>
<dbReference type="EMBL" id="JACWMY010000001">
    <property type="protein sequence ID" value="MBD1362731.1"/>
    <property type="molecule type" value="Genomic_DNA"/>
</dbReference>
<comment type="caution">
    <text evidence="8">The sequence shown here is derived from an EMBL/GenBank/DDBJ whole genome shotgun (WGS) entry which is preliminary data.</text>
</comment>
<evidence type="ECO:0000256" key="4">
    <source>
        <dbReference type="ARBA" id="ARBA00023295"/>
    </source>
</evidence>
<evidence type="ECO:0000313" key="9">
    <source>
        <dbReference type="Proteomes" id="UP000606600"/>
    </source>
</evidence>
<dbReference type="Gene3D" id="2.60.40.10">
    <property type="entry name" value="Immunoglobulins"/>
    <property type="match status" value="1"/>
</dbReference>
<evidence type="ECO:0000259" key="6">
    <source>
        <dbReference type="Pfam" id="PF00759"/>
    </source>
</evidence>
<dbReference type="Pfam" id="PF00759">
    <property type="entry name" value="Glyco_hydro_9"/>
    <property type="match status" value="1"/>
</dbReference>